<accession>A0ABV9J9V9</accession>
<name>A0ABV9J9V9_9LACT</name>
<reference evidence="3" key="1">
    <citation type="journal article" date="2019" name="Int. J. Syst. Evol. Microbiol.">
        <title>The Global Catalogue of Microorganisms (GCM) 10K type strain sequencing project: providing services to taxonomists for standard genome sequencing and annotation.</title>
        <authorList>
            <consortium name="The Broad Institute Genomics Platform"/>
            <consortium name="The Broad Institute Genome Sequencing Center for Infectious Disease"/>
            <person name="Wu L."/>
            <person name="Ma J."/>
        </authorList>
    </citation>
    <scope>NUCLEOTIDE SEQUENCE [LARGE SCALE GENOMIC DNA]</scope>
    <source>
        <strain evidence="3">CCUG 63287</strain>
    </source>
</reference>
<evidence type="ECO:0000256" key="1">
    <source>
        <dbReference type="ARBA" id="ARBA00005721"/>
    </source>
</evidence>
<dbReference type="Proteomes" id="UP001595987">
    <property type="component" value="Unassembled WGS sequence"/>
</dbReference>
<comment type="similarity">
    <text evidence="1">Belongs to the asp23 family.</text>
</comment>
<keyword evidence="3" id="KW-1185">Reference proteome</keyword>
<protein>
    <submittedName>
        <fullName evidence="2">Asp23/Gls24 family envelope stress response protein</fullName>
    </submittedName>
</protein>
<gene>
    <name evidence="2" type="ORF">ACFO26_00980</name>
</gene>
<evidence type="ECO:0000313" key="3">
    <source>
        <dbReference type="Proteomes" id="UP001595987"/>
    </source>
</evidence>
<proteinExistence type="inferred from homology"/>
<evidence type="ECO:0000313" key="2">
    <source>
        <dbReference type="EMBL" id="MFC4651482.1"/>
    </source>
</evidence>
<dbReference type="InterPro" id="IPR005531">
    <property type="entry name" value="Asp23"/>
</dbReference>
<sequence>MAEKTVHNEELGDIVIAPEVLEVIIGITTSKVEGVYSLRNKRFSDSLGKKSEGRGVYIDTKDDKITVEIYVYLAYGVSIPTVAAKIQKEVKEAVAQATEIDVDNVNIHVVGVVTAKEPKPNIEDLFDEGFFDA</sequence>
<organism evidence="2 3">
    <name type="scientific">Lactococcus nasutitermitis</name>
    <dbReference type="NCBI Taxonomy" id="1652957"/>
    <lineage>
        <taxon>Bacteria</taxon>
        <taxon>Bacillati</taxon>
        <taxon>Bacillota</taxon>
        <taxon>Bacilli</taxon>
        <taxon>Lactobacillales</taxon>
        <taxon>Streptococcaceae</taxon>
        <taxon>Lactococcus</taxon>
    </lineage>
</organism>
<dbReference type="PANTHER" id="PTHR34297">
    <property type="entry name" value="HYPOTHETICAL CYTOSOLIC PROTEIN-RELATED"/>
    <property type="match status" value="1"/>
</dbReference>
<comment type="caution">
    <text evidence="2">The sequence shown here is derived from an EMBL/GenBank/DDBJ whole genome shotgun (WGS) entry which is preliminary data.</text>
</comment>
<dbReference type="EMBL" id="JBHSGD010000001">
    <property type="protein sequence ID" value="MFC4651482.1"/>
    <property type="molecule type" value="Genomic_DNA"/>
</dbReference>
<dbReference type="Pfam" id="PF03780">
    <property type="entry name" value="Asp23"/>
    <property type="match status" value="1"/>
</dbReference>
<dbReference type="PANTHER" id="PTHR34297:SF1">
    <property type="entry name" value="ASP23_GLS24 FAMILY ENVELOPE STRESS RESPONSE PROTEIN"/>
    <property type="match status" value="1"/>
</dbReference>
<dbReference type="RefSeq" id="WP_213534343.1">
    <property type="nucleotide sequence ID" value="NZ_BOVQ01000003.1"/>
</dbReference>